<evidence type="ECO:0000313" key="1">
    <source>
        <dbReference type="EMBL" id="MBP2297011.1"/>
    </source>
</evidence>
<protein>
    <submittedName>
        <fullName evidence="1">Uncharacterized protein</fullName>
    </submittedName>
</protein>
<accession>A0ABS4SWT4</accession>
<reference evidence="1 2" key="1">
    <citation type="submission" date="2021-03" db="EMBL/GenBank/DDBJ databases">
        <title>Genomic Encyclopedia of Type Strains, Phase III (KMG-III): the genomes of soil and plant-associated and newly described type strains.</title>
        <authorList>
            <person name="Whitman W."/>
        </authorList>
    </citation>
    <scope>NUCLEOTIDE SEQUENCE [LARGE SCALE GENOMIC DNA]</scope>
    <source>
        <strain evidence="1 2">IMMIB AFH-6</strain>
    </source>
</reference>
<dbReference type="Proteomes" id="UP000781958">
    <property type="component" value="Unassembled WGS sequence"/>
</dbReference>
<name>A0ABS4SWT4_9PROT</name>
<evidence type="ECO:0000313" key="2">
    <source>
        <dbReference type="Proteomes" id="UP000781958"/>
    </source>
</evidence>
<proteinExistence type="predicted"/>
<comment type="caution">
    <text evidence="1">The sequence shown here is derived from an EMBL/GenBank/DDBJ whole genome shotgun (WGS) entry which is preliminary data.</text>
</comment>
<organism evidence="1 2">
    <name type="scientific">Azospirillum rugosum</name>
    <dbReference type="NCBI Taxonomy" id="416170"/>
    <lineage>
        <taxon>Bacteria</taxon>
        <taxon>Pseudomonadati</taxon>
        <taxon>Pseudomonadota</taxon>
        <taxon>Alphaproteobacteria</taxon>
        <taxon>Rhodospirillales</taxon>
        <taxon>Azospirillaceae</taxon>
        <taxon>Azospirillum</taxon>
    </lineage>
</organism>
<dbReference type="EMBL" id="JAGINP010000038">
    <property type="protein sequence ID" value="MBP2297011.1"/>
    <property type="molecule type" value="Genomic_DNA"/>
</dbReference>
<dbReference type="RefSeq" id="WP_209773093.1">
    <property type="nucleotide sequence ID" value="NZ_JAGINP010000038.1"/>
</dbReference>
<keyword evidence="2" id="KW-1185">Reference proteome</keyword>
<gene>
    <name evidence="1" type="ORF">J2851_006830</name>
</gene>
<sequence>MKIDLNTLTARLDEWARARYFDDISAHGAGWSRWLQTDFAAWMRDRFPKADIQRDVRVLADEGPGIDLLLNAQSPAAERIAVFVLCQTAEDSNFLAKADEAINRLSKIATAAEHRGCSIHLLAGVITEVPSEGLRQRGFAGIHNGNGMHLYMKQVNA</sequence>